<organism evidence="10">
    <name type="scientific">marine metagenome</name>
    <dbReference type="NCBI Taxonomy" id="408172"/>
    <lineage>
        <taxon>unclassified sequences</taxon>
        <taxon>metagenomes</taxon>
        <taxon>ecological metagenomes</taxon>
    </lineage>
</organism>
<evidence type="ECO:0000256" key="3">
    <source>
        <dbReference type="ARBA" id="ARBA00022448"/>
    </source>
</evidence>
<reference evidence="10" key="1">
    <citation type="submission" date="2018-05" db="EMBL/GenBank/DDBJ databases">
        <authorList>
            <person name="Lanie J.A."/>
            <person name="Ng W.-L."/>
            <person name="Kazmierczak K.M."/>
            <person name="Andrzejewski T.M."/>
            <person name="Davidsen T.M."/>
            <person name="Wayne K.J."/>
            <person name="Tettelin H."/>
            <person name="Glass J.I."/>
            <person name="Rusch D."/>
            <person name="Podicherti R."/>
            <person name="Tsui H.-C.T."/>
            <person name="Winkler M.E."/>
        </authorList>
    </citation>
    <scope>NUCLEOTIDE SEQUENCE</scope>
</reference>
<name>A0A381Z591_9ZZZZ</name>
<dbReference type="PRINTS" id="PR00758">
    <property type="entry name" value="ARSENICPUMP"/>
</dbReference>
<evidence type="ECO:0000259" key="9">
    <source>
        <dbReference type="Pfam" id="PF03600"/>
    </source>
</evidence>
<dbReference type="Pfam" id="PF03600">
    <property type="entry name" value="CitMHS"/>
    <property type="match status" value="1"/>
</dbReference>
<feature type="transmembrane region" description="Helical" evidence="8">
    <location>
        <begin position="93"/>
        <end position="119"/>
    </location>
</feature>
<comment type="similarity">
    <text evidence="2">Belongs to the CitM (TC 2.A.11) transporter family.</text>
</comment>
<dbReference type="PANTHER" id="PTHR43568:SF1">
    <property type="entry name" value="P PROTEIN"/>
    <property type="match status" value="1"/>
</dbReference>
<feature type="transmembrane region" description="Helical" evidence="8">
    <location>
        <begin position="465"/>
        <end position="486"/>
    </location>
</feature>
<keyword evidence="6 8" id="KW-1133">Transmembrane helix</keyword>
<dbReference type="GO" id="GO:0005886">
    <property type="term" value="C:plasma membrane"/>
    <property type="evidence" value="ECO:0007669"/>
    <property type="project" value="UniProtKB-SubCell"/>
</dbReference>
<evidence type="ECO:0000256" key="2">
    <source>
        <dbReference type="ARBA" id="ARBA00009843"/>
    </source>
</evidence>
<evidence type="ECO:0000256" key="4">
    <source>
        <dbReference type="ARBA" id="ARBA00022475"/>
    </source>
</evidence>
<accession>A0A381Z591</accession>
<comment type="subcellular location">
    <subcellularLocation>
        <location evidence="1">Cell membrane</location>
        <topology evidence="1">Multi-pass membrane protein</topology>
    </subcellularLocation>
</comment>
<feature type="transmembrane region" description="Helical" evidence="8">
    <location>
        <begin position="184"/>
        <end position="205"/>
    </location>
</feature>
<feature type="transmembrane region" description="Helical" evidence="8">
    <location>
        <begin position="139"/>
        <end position="172"/>
    </location>
</feature>
<proteinExistence type="inferred from homology"/>
<dbReference type="AlphaFoldDB" id="A0A381Z591"/>
<dbReference type="EMBL" id="UINC01019981">
    <property type="protein sequence ID" value="SVA84349.1"/>
    <property type="molecule type" value="Genomic_DNA"/>
</dbReference>
<keyword evidence="5 8" id="KW-0812">Transmembrane</keyword>
<keyword evidence="4" id="KW-1003">Cell membrane</keyword>
<feature type="transmembrane region" description="Helical" evidence="8">
    <location>
        <begin position="425"/>
        <end position="453"/>
    </location>
</feature>
<keyword evidence="3" id="KW-0813">Transport</keyword>
<dbReference type="InterPro" id="IPR004680">
    <property type="entry name" value="Cit_transptr-like_dom"/>
</dbReference>
<feature type="transmembrane region" description="Helical" evidence="8">
    <location>
        <begin position="217"/>
        <end position="239"/>
    </location>
</feature>
<dbReference type="GO" id="GO:0015105">
    <property type="term" value="F:arsenite transmembrane transporter activity"/>
    <property type="evidence" value="ECO:0007669"/>
    <property type="project" value="InterPro"/>
</dbReference>
<evidence type="ECO:0000256" key="5">
    <source>
        <dbReference type="ARBA" id="ARBA00022692"/>
    </source>
</evidence>
<dbReference type="InterPro" id="IPR000802">
    <property type="entry name" value="Arsenical_pump_ArsB"/>
</dbReference>
<feature type="transmembrane region" description="Helical" evidence="8">
    <location>
        <begin position="275"/>
        <end position="296"/>
    </location>
</feature>
<feature type="transmembrane region" description="Helical" evidence="8">
    <location>
        <begin position="15"/>
        <end position="33"/>
    </location>
</feature>
<gene>
    <name evidence="10" type="ORF">METZ01_LOCUS137203</name>
</gene>
<evidence type="ECO:0000313" key="10">
    <source>
        <dbReference type="EMBL" id="SVA84349.1"/>
    </source>
</evidence>
<keyword evidence="7 8" id="KW-0472">Membrane</keyword>
<evidence type="ECO:0000256" key="6">
    <source>
        <dbReference type="ARBA" id="ARBA00022989"/>
    </source>
</evidence>
<feature type="transmembrane region" description="Helical" evidence="8">
    <location>
        <begin position="332"/>
        <end position="357"/>
    </location>
</feature>
<protein>
    <recommendedName>
        <fullName evidence="9">Citrate transporter-like domain-containing protein</fullName>
    </recommendedName>
</protein>
<dbReference type="InterPro" id="IPR051475">
    <property type="entry name" value="Diverse_Ion_Transporter"/>
</dbReference>
<feature type="transmembrane region" description="Helical" evidence="8">
    <location>
        <begin position="61"/>
        <end position="81"/>
    </location>
</feature>
<feature type="transmembrane region" description="Helical" evidence="8">
    <location>
        <begin position="302"/>
        <end position="320"/>
    </location>
</feature>
<sequence length="501" mass="53893">MSEDKSKTAKHHNPLHVTIVVTVVTAVCAAMLVQGVPEKYVFGLLLAVTLGMLALEKVNKAILVLLGSGLALLLAIWKGLLKQSDHGDSAHSLPVYIGMIDWGTIGIIIGSTIFVELISRGGLFTWVAVKILKVSRGDPFRLMICFSGLTVVFSAFLNNVTAMIIVGSLTIVSCRKLQLSAVPFLLTEGIFTNIGGLLTLISSIPNIIVGSAASIPYVQFLIISGPYCLVAFFATIYLARFIFKLKPLDTDDKRAEAKAKVDSFDEWETVKDRKFFYLSAGVLGAIILGFAFHSSIPILNKMGLEVVALIGATVMLVIYPTDVEGVLNEVEWTLVLFFVGLFTLLGVMEHTGVLTMIGDTLKSPLSSGPVQGPVAMLWSSAFFSGLTDNIPLAAVLAKVMNGFQENFQNGVVGYEWFGEYGHLSWWALIFGAGLGGNLTPIGSASTVVAISILKKEGHKITFMQYVKIGAVVVLVQLVLASAYLFAADKFGIIPKVLKTLP</sequence>
<evidence type="ECO:0000256" key="1">
    <source>
        <dbReference type="ARBA" id="ARBA00004651"/>
    </source>
</evidence>
<dbReference type="PANTHER" id="PTHR43568">
    <property type="entry name" value="P PROTEIN"/>
    <property type="match status" value="1"/>
</dbReference>
<evidence type="ECO:0000256" key="8">
    <source>
        <dbReference type="SAM" id="Phobius"/>
    </source>
</evidence>
<feature type="domain" description="Citrate transporter-like" evidence="9">
    <location>
        <begin position="52"/>
        <end position="407"/>
    </location>
</feature>
<evidence type="ECO:0000256" key="7">
    <source>
        <dbReference type="ARBA" id="ARBA00023136"/>
    </source>
</evidence>